<dbReference type="CDD" id="cd09272">
    <property type="entry name" value="RNase_HI_RT_Ty1"/>
    <property type="match status" value="1"/>
</dbReference>
<sequence length="253" mass="28387">MSDCNPMPTPLPQQLDKRDSEPYGEPTYFRSVAGKLQYLTITRPDIQFADNFVCQRMHSPTNSDFVLLKRILRYLKGTLHMGQPIKKNNNFSLFAYCDSDYAGSKRQPTVSKSSTEAEYRALTATVYCDNLSAVYLTANPALHNRTKHFDTDYQYIRERVALGLIETHHIYAEDQLADVFTKSLPKKSFIQLRSNLGVCLPPTPSLRGSVSNTVGSNVERLMDSTSPTTTKVVLDNVVGSLLMTIPLDSCIYG</sequence>
<proteinExistence type="predicted"/>
<dbReference type="RefSeq" id="XP_019100833.1">
    <property type="nucleotide sequence ID" value="XM_019245288.1"/>
</dbReference>
<keyword evidence="2" id="KW-1185">Reference proteome</keyword>
<dbReference type="GeneID" id="109132852"/>
<dbReference type="PANTHER" id="PTHR11439:SF455">
    <property type="entry name" value="RLK (RECEPTOR-LIKE PROTEIN KINASE) 8, PUTATIVE-RELATED"/>
    <property type="match status" value="1"/>
</dbReference>
<gene>
    <name evidence="3" type="primary">LOC109132852</name>
</gene>
<evidence type="ECO:0000256" key="1">
    <source>
        <dbReference type="SAM" id="MobiDB-lite"/>
    </source>
</evidence>
<name>A0ABM1RP95_CAMSA</name>
<protein>
    <submittedName>
        <fullName evidence="3">Uncharacterized protein LOC109132852</fullName>
    </submittedName>
</protein>
<accession>A0ABM1RP95</accession>
<reference evidence="3" key="2">
    <citation type="submission" date="2025-08" db="UniProtKB">
        <authorList>
            <consortium name="RefSeq"/>
        </authorList>
    </citation>
    <scope>IDENTIFICATION</scope>
    <source>
        <tissue evidence="3">Leaf</tissue>
    </source>
</reference>
<evidence type="ECO:0000313" key="3">
    <source>
        <dbReference type="RefSeq" id="XP_019100833.1"/>
    </source>
</evidence>
<organism evidence="2 3">
    <name type="scientific">Camelina sativa</name>
    <name type="common">False flax</name>
    <name type="synonym">Myagrum sativum</name>
    <dbReference type="NCBI Taxonomy" id="90675"/>
    <lineage>
        <taxon>Eukaryota</taxon>
        <taxon>Viridiplantae</taxon>
        <taxon>Streptophyta</taxon>
        <taxon>Embryophyta</taxon>
        <taxon>Tracheophyta</taxon>
        <taxon>Spermatophyta</taxon>
        <taxon>Magnoliopsida</taxon>
        <taxon>eudicotyledons</taxon>
        <taxon>Gunneridae</taxon>
        <taxon>Pentapetalae</taxon>
        <taxon>rosids</taxon>
        <taxon>malvids</taxon>
        <taxon>Brassicales</taxon>
        <taxon>Brassicaceae</taxon>
        <taxon>Camelineae</taxon>
        <taxon>Camelina</taxon>
    </lineage>
</organism>
<reference evidence="2" key="1">
    <citation type="journal article" date="2014" name="Nat. Commun.">
        <title>The emerging biofuel crop Camelina sativa retains a highly undifferentiated hexaploid genome structure.</title>
        <authorList>
            <person name="Kagale S."/>
            <person name="Koh C."/>
            <person name="Nixon J."/>
            <person name="Bollina V."/>
            <person name="Clarke W.E."/>
            <person name="Tuteja R."/>
            <person name="Spillane C."/>
            <person name="Robinson S.J."/>
            <person name="Links M.G."/>
            <person name="Clarke C."/>
            <person name="Higgins E.E."/>
            <person name="Huebert T."/>
            <person name="Sharpe A.G."/>
            <person name="Parkin I.A."/>
        </authorList>
    </citation>
    <scope>NUCLEOTIDE SEQUENCE [LARGE SCALE GENOMIC DNA]</scope>
    <source>
        <strain evidence="2">cv. DH55</strain>
    </source>
</reference>
<evidence type="ECO:0000313" key="2">
    <source>
        <dbReference type="Proteomes" id="UP000694864"/>
    </source>
</evidence>
<feature type="region of interest" description="Disordered" evidence="1">
    <location>
        <begin position="1"/>
        <end position="23"/>
    </location>
</feature>
<dbReference type="PANTHER" id="PTHR11439">
    <property type="entry name" value="GAG-POL-RELATED RETROTRANSPOSON"/>
    <property type="match status" value="1"/>
</dbReference>
<dbReference type="Proteomes" id="UP000694864">
    <property type="component" value="Chromosome 5"/>
</dbReference>